<dbReference type="AlphaFoldDB" id="A0A7C8LEV5"/>
<protein>
    <submittedName>
        <fullName evidence="4">FCD domain-containing protein</fullName>
    </submittedName>
</protein>
<organism evidence="4 5">
    <name type="scientific">Defluviitalea raffinosedens</name>
    <dbReference type="NCBI Taxonomy" id="1450156"/>
    <lineage>
        <taxon>Bacteria</taxon>
        <taxon>Bacillati</taxon>
        <taxon>Bacillota</taxon>
        <taxon>Clostridia</taxon>
        <taxon>Lachnospirales</taxon>
        <taxon>Defluviitaleaceae</taxon>
        <taxon>Defluviitalea</taxon>
    </lineage>
</organism>
<dbReference type="GO" id="GO:0003677">
    <property type="term" value="F:DNA binding"/>
    <property type="evidence" value="ECO:0007669"/>
    <property type="project" value="UniProtKB-KW"/>
</dbReference>
<keyword evidence="3" id="KW-0804">Transcription</keyword>
<keyword evidence="5" id="KW-1185">Reference proteome</keyword>
<dbReference type="Proteomes" id="UP000483018">
    <property type="component" value="Unassembled WGS sequence"/>
</dbReference>
<reference evidence="4 5" key="1">
    <citation type="submission" date="2019-12" db="EMBL/GenBank/DDBJ databases">
        <title>Defluviitalea raffinosedens, isolated from a biogas fermenter, genome sequencing and characterization.</title>
        <authorList>
            <person name="Rettenmaier R."/>
            <person name="Schneider M."/>
            <person name="Neuhaus K."/>
            <person name="Liebl W."/>
            <person name="Zverlov V."/>
        </authorList>
    </citation>
    <scope>NUCLEOTIDE SEQUENCE [LARGE SCALE GENOMIC DNA]</scope>
    <source>
        <strain evidence="4 5">249c-K6</strain>
    </source>
</reference>
<keyword evidence="1" id="KW-0805">Transcription regulation</keyword>
<dbReference type="InterPro" id="IPR008920">
    <property type="entry name" value="TF_FadR/GntR_C"/>
</dbReference>
<proteinExistence type="predicted"/>
<evidence type="ECO:0000313" key="5">
    <source>
        <dbReference type="Proteomes" id="UP000483018"/>
    </source>
</evidence>
<name>A0A7C8LEV5_9FIRM</name>
<dbReference type="EMBL" id="WSLF01000005">
    <property type="protein sequence ID" value="KAE9634499.1"/>
    <property type="molecule type" value="Genomic_DNA"/>
</dbReference>
<dbReference type="SUPFAM" id="SSF48008">
    <property type="entry name" value="GntR ligand-binding domain-like"/>
    <property type="match status" value="1"/>
</dbReference>
<dbReference type="OrthoDB" id="5450856at2"/>
<keyword evidence="2" id="KW-0238">DNA-binding</keyword>
<evidence type="ECO:0000256" key="3">
    <source>
        <dbReference type="ARBA" id="ARBA00023163"/>
    </source>
</evidence>
<comment type="caution">
    <text evidence="4">The sequence shown here is derived from an EMBL/GenBank/DDBJ whole genome shotgun (WGS) entry which is preliminary data.</text>
</comment>
<gene>
    <name evidence="4" type="ORF">GND95_07455</name>
</gene>
<evidence type="ECO:0000313" key="4">
    <source>
        <dbReference type="EMBL" id="KAE9634499.1"/>
    </source>
</evidence>
<evidence type="ECO:0000256" key="2">
    <source>
        <dbReference type="ARBA" id="ARBA00023125"/>
    </source>
</evidence>
<accession>A0A7C8LEV5</accession>
<sequence>MTMWPEEIITNVIKKHENIINALERRDTELVQKEMKYHLDKLVIEVDILTKQCPEYFELSERKEVFDLCKLKL</sequence>
<evidence type="ECO:0000256" key="1">
    <source>
        <dbReference type="ARBA" id="ARBA00023015"/>
    </source>
</evidence>
<dbReference type="RefSeq" id="WP_158740228.1">
    <property type="nucleotide sequence ID" value="NZ_WSLF01000005.1"/>
</dbReference>